<gene>
    <name evidence="2" type="ORF">NDU88_005784</name>
</gene>
<accession>A0AAV7PJK5</accession>
<reference evidence="2" key="1">
    <citation type="journal article" date="2022" name="bioRxiv">
        <title>Sequencing and chromosome-scale assembly of the giantPleurodeles waltlgenome.</title>
        <authorList>
            <person name="Brown T."/>
            <person name="Elewa A."/>
            <person name="Iarovenko S."/>
            <person name="Subramanian E."/>
            <person name="Araus A.J."/>
            <person name="Petzold A."/>
            <person name="Susuki M."/>
            <person name="Suzuki K.-i.T."/>
            <person name="Hayashi T."/>
            <person name="Toyoda A."/>
            <person name="Oliveira C."/>
            <person name="Osipova E."/>
            <person name="Leigh N.D."/>
            <person name="Simon A."/>
            <person name="Yun M.H."/>
        </authorList>
    </citation>
    <scope>NUCLEOTIDE SEQUENCE</scope>
    <source>
        <strain evidence="2">20211129_DDA</strain>
        <tissue evidence="2">Liver</tissue>
    </source>
</reference>
<comment type="caution">
    <text evidence="2">The sequence shown here is derived from an EMBL/GenBank/DDBJ whole genome shotgun (WGS) entry which is preliminary data.</text>
</comment>
<proteinExistence type="predicted"/>
<dbReference type="EMBL" id="JANPWB010000011">
    <property type="protein sequence ID" value="KAJ1127382.1"/>
    <property type="molecule type" value="Genomic_DNA"/>
</dbReference>
<feature type="region of interest" description="Disordered" evidence="1">
    <location>
        <begin position="103"/>
        <end position="144"/>
    </location>
</feature>
<organism evidence="2 3">
    <name type="scientific">Pleurodeles waltl</name>
    <name type="common">Iberian ribbed newt</name>
    <dbReference type="NCBI Taxonomy" id="8319"/>
    <lineage>
        <taxon>Eukaryota</taxon>
        <taxon>Metazoa</taxon>
        <taxon>Chordata</taxon>
        <taxon>Craniata</taxon>
        <taxon>Vertebrata</taxon>
        <taxon>Euteleostomi</taxon>
        <taxon>Amphibia</taxon>
        <taxon>Batrachia</taxon>
        <taxon>Caudata</taxon>
        <taxon>Salamandroidea</taxon>
        <taxon>Salamandridae</taxon>
        <taxon>Pleurodelinae</taxon>
        <taxon>Pleurodeles</taxon>
    </lineage>
</organism>
<dbReference type="AlphaFoldDB" id="A0AAV7PJK5"/>
<evidence type="ECO:0000313" key="3">
    <source>
        <dbReference type="Proteomes" id="UP001066276"/>
    </source>
</evidence>
<feature type="region of interest" description="Disordered" evidence="1">
    <location>
        <begin position="1"/>
        <end position="20"/>
    </location>
</feature>
<dbReference type="Proteomes" id="UP001066276">
    <property type="component" value="Chromosome 7"/>
</dbReference>
<keyword evidence="3" id="KW-1185">Reference proteome</keyword>
<evidence type="ECO:0000256" key="1">
    <source>
        <dbReference type="SAM" id="MobiDB-lite"/>
    </source>
</evidence>
<sequence>MVCCIAPGTSTPQRPSKEMAAAGHGDLLHPCPMPGPPKQGSAPPAAPLRVRTTSALLKGCRPAAPSGSTVTRRGLLTASAVQAARPNTVTALLGEQPGLSLGAPAVSRSPSASQEGQGLQKTGPPSFYWDPGGRAQMNTPTHAPSCHAPQFSDFREQGAHISFECISEIIMI</sequence>
<protein>
    <submittedName>
        <fullName evidence="2">Uncharacterized protein</fullName>
    </submittedName>
</protein>
<evidence type="ECO:0000313" key="2">
    <source>
        <dbReference type="EMBL" id="KAJ1127382.1"/>
    </source>
</evidence>
<feature type="compositionally biased region" description="Polar residues" evidence="1">
    <location>
        <begin position="108"/>
        <end position="120"/>
    </location>
</feature>
<name>A0AAV7PJK5_PLEWA</name>